<feature type="region of interest" description="Disordered" evidence="1">
    <location>
        <begin position="103"/>
        <end position="131"/>
    </location>
</feature>
<proteinExistence type="predicted"/>
<dbReference type="PANTHER" id="PTHR46599:SF3">
    <property type="entry name" value="PIGGYBAC TRANSPOSABLE ELEMENT-DERIVED PROTEIN 4"/>
    <property type="match status" value="1"/>
</dbReference>
<dbReference type="OrthoDB" id="125650at2759"/>
<protein>
    <submittedName>
        <fullName evidence="2">Unnamed protein product</fullName>
    </submittedName>
</protein>
<evidence type="ECO:0000313" key="3">
    <source>
        <dbReference type="Proteomes" id="UP001165121"/>
    </source>
</evidence>
<gene>
    <name evidence="2" type="ORF">Pfra01_002188800</name>
</gene>
<feature type="compositionally biased region" description="Acidic residues" evidence="1">
    <location>
        <begin position="234"/>
        <end position="244"/>
    </location>
</feature>
<feature type="compositionally biased region" description="Polar residues" evidence="1">
    <location>
        <begin position="103"/>
        <end position="113"/>
    </location>
</feature>
<keyword evidence="3" id="KW-1185">Reference proteome</keyword>
<comment type="caution">
    <text evidence="2">The sequence shown here is derived from an EMBL/GenBank/DDBJ whole genome shotgun (WGS) entry which is preliminary data.</text>
</comment>
<dbReference type="AlphaFoldDB" id="A0A9W6Y1X4"/>
<feature type="region of interest" description="Disordered" evidence="1">
    <location>
        <begin position="207"/>
        <end position="267"/>
    </location>
</feature>
<name>A0A9W6Y1X4_9STRA</name>
<dbReference type="Proteomes" id="UP001165121">
    <property type="component" value="Unassembled WGS sequence"/>
</dbReference>
<sequence length="267" mass="30125">MLTTDGSVEMDRIVRRDKLTGTESEVLAAALPYKKYYKALFLGLVDLASINANIVFNARRAHANLPKVRHVKFMKQLHLALCQLREEDWISLRSDETFQVTPRESTQITSVRQSAHIPMPNDEWRPDNNSVGRKRRTRACKVCSLLKGTDSARGGDSSVFCRKCKLPNTTKKPMAWRVFLCEKMHRAVKGHPMSCFDIWHKAWRNGTLAPAPRRDGKKRTIRARAPAGGNETSEGGEEEGEQSEVESSSGHQTKRVRRITPGEEAAD</sequence>
<reference evidence="2" key="1">
    <citation type="submission" date="2023-04" db="EMBL/GenBank/DDBJ databases">
        <title>Phytophthora fragariaefolia NBRC 109709.</title>
        <authorList>
            <person name="Ichikawa N."/>
            <person name="Sato H."/>
            <person name="Tonouchi N."/>
        </authorList>
    </citation>
    <scope>NUCLEOTIDE SEQUENCE</scope>
    <source>
        <strain evidence="2">NBRC 109709</strain>
    </source>
</reference>
<dbReference type="EMBL" id="BSXT01003240">
    <property type="protein sequence ID" value="GMF53135.1"/>
    <property type="molecule type" value="Genomic_DNA"/>
</dbReference>
<accession>A0A9W6Y1X4</accession>
<evidence type="ECO:0000313" key="2">
    <source>
        <dbReference type="EMBL" id="GMF53135.1"/>
    </source>
</evidence>
<evidence type="ECO:0000256" key="1">
    <source>
        <dbReference type="SAM" id="MobiDB-lite"/>
    </source>
</evidence>
<organism evidence="2 3">
    <name type="scientific">Phytophthora fragariaefolia</name>
    <dbReference type="NCBI Taxonomy" id="1490495"/>
    <lineage>
        <taxon>Eukaryota</taxon>
        <taxon>Sar</taxon>
        <taxon>Stramenopiles</taxon>
        <taxon>Oomycota</taxon>
        <taxon>Peronosporomycetes</taxon>
        <taxon>Peronosporales</taxon>
        <taxon>Peronosporaceae</taxon>
        <taxon>Phytophthora</taxon>
    </lineage>
</organism>
<dbReference type="PANTHER" id="PTHR46599">
    <property type="entry name" value="PIGGYBAC TRANSPOSABLE ELEMENT-DERIVED PROTEIN 4"/>
    <property type="match status" value="1"/>
</dbReference>